<dbReference type="KEGG" id="saci:Sinac_3924"/>
<name>L0DFW6_SINAD</name>
<dbReference type="STRING" id="886293.Sinac_3924"/>
<dbReference type="AlphaFoldDB" id="L0DFW6"/>
<sequence length="40" mass="4437">MREIGQVEPREVEAQSPFFLCCFGLADLPTPGRNADSARK</sequence>
<reference evidence="1 2" key="1">
    <citation type="submission" date="2012-02" db="EMBL/GenBank/DDBJ databases">
        <title>Complete sequence of chromosome of Singulisphaera acidiphila DSM 18658.</title>
        <authorList>
            <consortium name="US DOE Joint Genome Institute (JGI-PGF)"/>
            <person name="Lucas S."/>
            <person name="Copeland A."/>
            <person name="Lapidus A."/>
            <person name="Glavina del Rio T."/>
            <person name="Dalin E."/>
            <person name="Tice H."/>
            <person name="Bruce D."/>
            <person name="Goodwin L."/>
            <person name="Pitluck S."/>
            <person name="Peters L."/>
            <person name="Ovchinnikova G."/>
            <person name="Chertkov O."/>
            <person name="Kyrpides N."/>
            <person name="Mavromatis K."/>
            <person name="Ivanova N."/>
            <person name="Brettin T."/>
            <person name="Detter J.C."/>
            <person name="Han C."/>
            <person name="Larimer F."/>
            <person name="Land M."/>
            <person name="Hauser L."/>
            <person name="Markowitz V."/>
            <person name="Cheng J.-F."/>
            <person name="Hugenholtz P."/>
            <person name="Woyke T."/>
            <person name="Wu D."/>
            <person name="Tindall B."/>
            <person name="Pomrenke H."/>
            <person name="Brambilla E."/>
            <person name="Klenk H.-P."/>
            <person name="Eisen J.A."/>
        </authorList>
    </citation>
    <scope>NUCLEOTIDE SEQUENCE [LARGE SCALE GENOMIC DNA]</scope>
    <source>
        <strain evidence="2">ATCC BAA-1392 / DSM 18658 / VKM B-2454 / MOB10</strain>
    </source>
</reference>
<proteinExistence type="predicted"/>
<accession>L0DFW6</accession>
<dbReference type="HOGENOM" id="CLU_3296560_0_0_0"/>
<evidence type="ECO:0000313" key="2">
    <source>
        <dbReference type="Proteomes" id="UP000010798"/>
    </source>
</evidence>
<protein>
    <submittedName>
        <fullName evidence="1">Uncharacterized protein</fullName>
    </submittedName>
</protein>
<keyword evidence="2" id="KW-1185">Reference proteome</keyword>
<dbReference type="EMBL" id="CP003364">
    <property type="protein sequence ID" value="AGA28152.1"/>
    <property type="molecule type" value="Genomic_DNA"/>
</dbReference>
<dbReference type="Proteomes" id="UP000010798">
    <property type="component" value="Chromosome"/>
</dbReference>
<organism evidence="1 2">
    <name type="scientific">Singulisphaera acidiphila (strain ATCC BAA-1392 / DSM 18658 / VKM B-2454 / MOB10)</name>
    <dbReference type="NCBI Taxonomy" id="886293"/>
    <lineage>
        <taxon>Bacteria</taxon>
        <taxon>Pseudomonadati</taxon>
        <taxon>Planctomycetota</taxon>
        <taxon>Planctomycetia</taxon>
        <taxon>Isosphaerales</taxon>
        <taxon>Isosphaeraceae</taxon>
        <taxon>Singulisphaera</taxon>
    </lineage>
</organism>
<evidence type="ECO:0000313" key="1">
    <source>
        <dbReference type="EMBL" id="AGA28152.1"/>
    </source>
</evidence>
<gene>
    <name evidence="1" type="ordered locus">Sinac_3924</name>
</gene>